<dbReference type="PANTHER" id="PTHR30055">
    <property type="entry name" value="HTH-TYPE TRANSCRIPTIONAL REGULATOR RUTR"/>
    <property type="match status" value="1"/>
</dbReference>
<keyword evidence="8" id="KW-1185">Reference proteome</keyword>
<evidence type="ECO:0000313" key="8">
    <source>
        <dbReference type="Proteomes" id="UP001203004"/>
    </source>
</evidence>
<proteinExistence type="predicted"/>
<organism evidence="7 8">
    <name type="scientific">Sporolactobacillus mangiferae</name>
    <dbReference type="NCBI Taxonomy" id="2940498"/>
    <lineage>
        <taxon>Bacteria</taxon>
        <taxon>Bacillati</taxon>
        <taxon>Bacillota</taxon>
        <taxon>Bacilli</taxon>
        <taxon>Bacillales</taxon>
        <taxon>Sporolactobacillaceae</taxon>
        <taxon>Sporolactobacillus</taxon>
    </lineage>
</organism>
<keyword evidence="1" id="KW-0678">Repressor</keyword>
<gene>
    <name evidence="7" type="ORF">M3N64_05780</name>
</gene>
<dbReference type="RefSeq" id="WP_249099484.1">
    <property type="nucleotide sequence ID" value="NZ_JAMAST010000004.1"/>
</dbReference>
<evidence type="ECO:0000256" key="2">
    <source>
        <dbReference type="ARBA" id="ARBA00023015"/>
    </source>
</evidence>
<sequence>MKRSERKAMMRARILRVATDMYIKADPETIEMRQLARNIGISSATLYKYFSSKQELSQAIAMRMLTKYHDMVMSYLKDQSLTFPEVAQRMQRLSKRMFSRVHIKMIDFVFRLYQNNSEVNRLFGSQSNFWRHFVARGRKEGYIADNLSDTAVFIYIDMFFQYFRNPQHMDKFKLTPQLLQQIDHELDMMFYRGLLGVNGDIEQGTK</sequence>
<evidence type="ECO:0000256" key="1">
    <source>
        <dbReference type="ARBA" id="ARBA00022491"/>
    </source>
</evidence>
<dbReference type="EMBL" id="JAMAST010000004">
    <property type="protein sequence ID" value="MCL1631460.1"/>
    <property type="molecule type" value="Genomic_DNA"/>
</dbReference>
<accession>A0ABT0M9A8</accession>
<dbReference type="InterPro" id="IPR001387">
    <property type="entry name" value="Cro/C1-type_HTH"/>
</dbReference>
<evidence type="ECO:0000313" key="7">
    <source>
        <dbReference type="EMBL" id="MCL1631460.1"/>
    </source>
</evidence>
<evidence type="ECO:0000259" key="6">
    <source>
        <dbReference type="PROSITE" id="PS50977"/>
    </source>
</evidence>
<dbReference type="InterPro" id="IPR001647">
    <property type="entry name" value="HTH_TetR"/>
</dbReference>
<keyword evidence="2" id="KW-0805">Transcription regulation</keyword>
<dbReference type="Proteomes" id="UP001203004">
    <property type="component" value="Unassembled WGS sequence"/>
</dbReference>
<keyword evidence="4" id="KW-0804">Transcription</keyword>
<dbReference type="InterPro" id="IPR009057">
    <property type="entry name" value="Homeodomain-like_sf"/>
</dbReference>
<dbReference type="PANTHER" id="PTHR30055:SF175">
    <property type="entry name" value="HTH-TYPE TRANSCRIPTIONAL REPRESSOR KSTR2"/>
    <property type="match status" value="1"/>
</dbReference>
<dbReference type="Gene3D" id="1.10.357.10">
    <property type="entry name" value="Tetracycline Repressor, domain 2"/>
    <property type="match status" value="1"/>
</dbReference>
<dbReference type="SUPFAM" id="SSF46689">
    <property type="entry name" value="Homeodomain-like"/>
    <property type="match status" value="1"/>
</dbReference>
<dbReference type="InterPro" id="IPR050109">
    <property type="entry name" value="HTH-type_TetR-like_transc_reg"/>
</dbReference>
<name>A0ABT0M9A8_9BACL</name>
<evidence type="ECO:0000256" key="3">
    <source>
        <dbReference type="ARBA" id="ARBA00023125"/>
    </source>
</evidence>
<dbReference type="CDD" id="cd00093">
    <property type="entry name" value="HTH_XRE"/>
    <property type="match status" value="1"/>
</dbReference>
<reference evidence="7 8" key="1">
    <citation type="submission" date="2022-05" db="EMBL/GenBank/DDBJ databases">
        <title>Sporolactobacillus sp nov CPB3-1, isolated from tree bark (Mangifera indica L.).</title>
        <authorList>
            <person name="Phuengjayaem S."/>
            <person name="Tanasupawat S."/>
        </authorList>
    </citation>
    <scope>NUCLEOTIDE SEQUENCE [LARGE SCALE GENOMIC DNA]</scope>
    <source>
        <strain evidence="7 8">CPB3-1</strain>
    </source>
</reference>
<comment type="caution">
    <text evidence="7">The sequence shown here is derived from an EMBL/GenBank/DDBJ whole genome shotgun (WGS) entry which is preliminary data.</text>
</comment>
<protein>
    <submittedName>
        <fullName evidence="7">TetR/AcrR family transcriptional regulator</fullName>
    </submittedName>
</protein>
<evidence type="ECO:0000256" key="4">
    <source>
        <dbReference type="ARBA" id="ARBA00023163"/>
    </source>
</evidence>
<evidence type="ECO:0000256" key="5">
    <source>
        <dbReference type="PROSITE-ProRule" id="PRU00335"/>
    </source>
</evidence>
<dbReference type="Pfam" id="PF00440">
    <property type="entry name" value="TetR_N"/>
    <property type="match status" value="1"/>
</dbReference>
<feature type="DNA-binding region" description="H-T-H motif" evidence="5">
    <location>
        <begin position="31"/>
        <end position="50"/>
    </location>
</feature>
<feature type="domain" description="HTH tetR-type" evidence="6">
    <location>
        <begin position="8"/>
        <end position="68"/>
    </location>
</feature>
<keyword evidence="3 5" id="KW-0238">DNA-binding</keyword>
<dbReference type="PROSITE" id="PS50977">
    <property type="entry name" value="HTH_TETR_2"/>
    <property type="match status" value="1"/>
</dbReference>